<evidence type="ECO:0000259" key="2">
    <source>
        <dbReference type="Pfam" id="PF13191"/>
    </source>
</evidence>
<dbReference type="PANTHER" id="PTHR43642:SF1">
    <property type="entry name" value="HYBRID SIGNAL TRANSDUCTION HISTIDINE KINASE G"/>
    <property type="match status" value="1"/>
</dbReference>
<dbReference type="InterPro" id="IPR053159">
    <property type="entry name" value="Hybrid_Histidine_Kinase"/>
</dbReference>
<dbReference type="SUPFAM" id="SSF52540">
    <property type="entry name" value="P-loop containing nucleoside triphosphate hydrolases"/>
    <property type="match status" value="1"/>
</dbReference>
<organism evidence="3 4">
    <name type="scientific">Cyclotella cryptica</name>
    <dbReference type="NCBI Taxonomy" id="29204"/>
    <lineage>
        <taxon>Eukaryota</taxon>
        <taxon>Sar</taxon>
        <taxon>Stramenopiles</taxon>
        <taxon>Ochrophyta</taxon>
        <taxon>Bacillariophyta</taxon>
        <taxon>Coscinodiscophyceae</taxon>
        <taxon>Thalassiosirophycidae</taxon>
        <taxon>Stephanodiscales</taxon>
        <taxon>Stephanodiscaceae</taxon>
        <taxon>Cyclotella</taxon>
    </lineage>
</organism>
<gene>
    <name evidence="3" type="ORF">HJC23_001743</name>
</gene>
<evidence type="ECO:0000256" key="1">
    <source>
        <dbReference type="SAM" id="MobiDB-lite"/>
    </source>
</evidence>
<dbReference type="InterPro" id="IPR027417">
    <property type="entry name" value="P-loop_NTPase"/>
</dbReference>
<evidence type="ECO:0000313" key="4">
    <source>
        <dbReference type="Proteomes" id="UP001516023"/>
    </source>
</evidence>
<keyword evidence="4" id="KW-1185">Reference proteome</keyword>
<feature type="domain" description="Orc1-like AAA ATPase" evidence="2">
    <location>
        <begin position="321"/>
        <end position="530"/>
    </location>
</feature>
<name>A0ABD3QQB1_9STRA</name>
<dbReference type="Pfam" id="PF13191">
    <property type="entry name" value="AAA_16"/>
    <property type="match status" value="1"/>
</dbReference>
<dbReference type="EMBL" id="JABMIG020000021">
    <property type="protein sequence ID" value="KAL3802199.1"/>
    <property type="molecule type" value="Genomic_DNA"/>
</dbReference>
<sequence length="1331" mass="151621">MGIMSDTRWISLTSWIALAAHYEKALILKIVERRQNTPTSLLDDDWSKIQAIRQRDVELANIKQCVNISLLLLKRLSRDDDWEEESDVGSSIDGTCLKAEDITPHNISVETVCPVDHDSSGQDLTPIVVSKGGCTLRGVTLDLRQVRTIVESASNVEFIKSTRGMPLLRKNFMNSRNQFLRMLGLLFFQLFSRGRPLSKNINQDRRSPADENNNGEISRNRDEDQINNFSKLLRMLTLDDYKKELLVADVPESICRLVIDLIHSEKSDNETSFSSLLDVFDELKEIISDRPQIHFFNLYNPENSNTRRNSREAHLDFGSFVYGREIETNRILELAALQNPLFQNRLILISGNAGEGKSFMIEGVKNHLVNTSGWVHVGVKFDRMIHNSPLSAIASAFDTFFSSLFERGDQELFLSTIAISLLQFLSPSMTVLLCNLIPSLRRLFPVIMQRVISDDDLTSLNKESDFTEQNQFDEILSDPESSRNRLHYSIRRLVHAISSLGRPLLLVFDDLHWADRASLDLITSLMAELDPIQFEEHVPISRVLFVGLYRSDEVDNDHILSKMYFPAFHAMATLEVHIIQLHAMTKKACNSMISYALRLPHRLTRSLADIAHAKTLGNVFVESLVINKTLSYSLPERRWMWHSDTVKATPIIGNVAQLMIRNLQILPDTTIRALKFLSCFGSKIDESILMLLKDHINMIDELRVAIDRNIVEKQGPVYRFAHDILEQGAYDMMSRLEQSDNHLLIGLELIRNTNEAHRSHFRPVSFIAIDQINRAKMLGNSQLSFSVQYANLNLKAAESSMSVSDFASALSYAEHGISFLEGHLWGSNYRLTLRLYEMASKACFTSYQSEKMRRFLDEIFKHTQCLQDKLPSHLLLIETLGLIGKDGHAIDSAFALLEELGEASPQDVPPAILHKEVIATNNALLAYTDNDIMNAPRVSDWNISARMRVIGSVLPFLFTSRPEYLPYLACRMLHLSIKHGFCSDSPFGLVTFANSLLNTDIDEAYRWGKLSLSLHETFESKDKHPRLQCTVYSFLTFFHEPLQSVVDLLRSNYRDALLVGDAYYACVSINCHTKFRMMCGHNLSDLEKECNTFATQMASTKLTEPSACLTYLGLSEAIFELSGSPSIPFSLMPDLNLTTEEDYLHRLESEGMSGALQAGYYNCLFVDFWYTKYEEAAIWAEKYKCRNQNRFLDVYHAFYEGLTAFQLLRTSSNANSFEELGQHAIAMFETWVKHSTWNFENKLLLLHAEMQFFMGNKTSAIFMYQSSISSAQGSHFVHEEGLAFELLGSLYLHYGDIDQAKLQLAKARKCYEKWGAFGIIDIRIPPKSCFS</sequence>
<feature type="region of interest" description="Disordered" evidence="1">
    <location>
        <begin position="199"/>
        <end position="221"/>
    </location>
</feature>
<protein>
    <recommendedName>
        <fullName evidence="2">Orc1-like AAA ATPase domain-containing protein</fullName>
    </recommendedName>
</protein>
<evidence type="ECO:0000313" key="3">
    <source>
        <dbReference type="EMBL" id="KAL3802199.1"/>
    </source>
</evidence>
<dbReference type="InterPro" id="IPR041664">
    <property type="entry name" value="AAA_16"/>
</dbReference>
<comment type="caution">
    <text evidence="3">The sequence shown here is derived from an EMBL/GenBank/DDBJ whole genome shotgun (WGS) entry which is preliminary data.</text>
</comment>
<reference evidence="3 4" key="1">
    <citation type="journal article" date="2020" name="G3 (Bethesda)">
        <title>Improved Reference Genome for Cyclotella cryptica CCMP332, a Model for Cell Wall Morphogenesis, Salinity Adaptation, and Lipid Production in Diatoms (Bacillariophyta).</title>
        <authorList>
            <person name="Roberts W.R."/>
            <person name="Downey K.M."/>
            <person name="Ruck E.C."/>
            <person name="Traller J.C."/>
            <person name="Alverson A.J."/>
        </authorList>
    </citation>
    <scope>NUCLEOTIDE SEQUENCE [LARGE SCALE GENOMIC DNA]</scope>
    <source>
        <strain evidence="3 4">CCMP332</strain>
    </source>
</reference>
<dbReference type="Proteomes" id="UP001516023">
    <property type="component" value="Unassembled WGS sequence"/>
</dbReference>
<proteinExistence type="predicted"/>
<dbReference type="PANTHER" id="PTHR43642">
    <property type="entry name" value="HYBRID SIGNAL TRANSDUCTION HISTIDINE KINASE G"/>
    <property type="match status" value="1"/>
</dbReference>
<accession>A0ABD3QQB1</accession>